<sequence length="105" mass="12114">MTEEKWQQLIGQIKDRCQVASSQKRLGDFEGEEIEEVLFTNQIGEFKLVRSVKPRLLEEKTFYSGRLAATTGIKKIYSETETVDVVKLFRNQSGDWEEVDIRALG</sequence>
<evidence type="ECO:0000313" key="1">
    <source>
        <dbReference type="EMBL" id="OGY90864.1"/>
    </source>
</evidence>
<accession>A0A1G2BP05</accession>
<dbReference type="AlphaFoldDB" id="A0A1G2BP05"/>
<gene>
    <name evidence="1" type="ORF">A3H70_04005</name>
</gene>
<organism evidence="1 2">
    <name type="scientific">Candidatus Komeilibacteria bacterium RIFCSPLOWO2_02_FULL_48_11</name>
    <dbReference type="NCBI Taxonomy" id="1798553"/>
    <lineage>
        <taxon>Bacteria</taxon>
        <taxon>Candidatus Komeiliibacteriota</taxon>
    </lineage>
</organism>
<comment type="caution">
    <text evidence="1">The sequence shown here is derived from an EMBL/GenBank/DDBJ whole genome shotgun (WGS) entry which is preliminary data.</text>
</comment>
<proteinExistence type="predicted"/>
<protein>
    <submittedName>
        <fullName evidence="1">Uncharacterized protein</fullName>
    </submittedName>
</protein>
<reference evidence="1 2" key="1">
    <citation type="journal article" date="2016" name="Nat. Commun.">
        <title>Thousands of microbial genomes shed light on interconnected biogeochemical processes in an aquifer system.</title>
        <authorList>
            <person name="Anantharaman K."/>
            <person name="Brown C.T."/>
            <person name="Hug L.A."/>
            <person name="Sharon I."/>
            <person name="Castelle C.J."/>
            <person name="Probst A.J."/>
            <person name="Thomas B.C."/>
            <person name="Singh A."/>
            <person name="Wilkins M.J."/>
            <person name="Karaoz U."/>
            <person name="Brodie E.L."/>
            <person name="Williams K.H."/>
            <person name="Hubbard S.S."/>
            <person name="Banfield J.F."/>
        </authorList>
    </citation>
    <scope>NUCLEOTIDE SEQUENCE [LARGE SCALE GENOMIC DNA]</scope>
</reference>
<dbReference type="Proteomes" id="UP000178109">
    <property type="component" value="Unassembled WGS sequence"/>
</dbReference>
<dbReference type="EMBL" id="MHKO01000059">
    <property type="protein sequence ID" value="OGY90864.1"/>
    <property type="molecule type" value="Genomic_DNA"/>
</dbReference>
<evidence type="ECO:0000313" key="2">
    <source>
        <dbReference type="Proteomes" id="UP000178109"/>
    </source>
</evidence>
<name>A0A1G2BP05_9BACT</name>